<dbReference type="NCBIfam" id="NF000932">
    <property type="entry name" value="PRK00092.2-5"/>
    <property type="match status" value="1"/>
</dbReference>
<gene>
    <name evidence="3" type="primary">rimP</name>
    <name evidence="6" type="ORF">A7A08_02761</name>
</gene>
<dbReference type="SUPFAM" id="SSF74942">
    <property type="entry name" value="YhbC-like, C-terminal domain"/>
    <property type="match status" value="1"/>
</dbReference>
<dbReference type="CDD" id="cd01734">
    <property type="entry name" value="YlxS_C"/>
    <property type="match status" value="1"/>
</dbReference>
<dbReference type="HAMAP" id="MF_01077">
    <property type="entry name" value="RimP"/>
    <property type="match status" value="1"/>
</dbReference>
<keyword evidence="7" id="KW-1185">Reference proteome</keyword>
<dbReference type="Pfam" id="PF02576">
    <property type="entry name" value="RimP_N"/>
    <property type="match status" value="1"/>
</dbReference>
<evidence type="ECO:0000256" key="3">
    <source>
        <dbReference type="HAMAP-Rule" id="MF_01077"/>
    </source>
</evidence>
<dbReference type="STRING" id="1177755.A7A08_02761"/>
<dbReference type="Pfam" id="PF17384">
    <property type="entry name" value="DUF150_C"/>
    <property type="match status" value="1"/>
</dbReference>
<dbReference type="RefSeq" id="WP_069095927.1">
    <property type="nucleotide sequence ID" value="NZ_MASI01000008.1"/>
</dbReference>
<accession>A0A1E2RVX2</accession>
<evidence type="ECO:0000256" key="2">
    <source>
        <dbReference type="ARBA" id="ARBA00022517"/>
    </source>
</evidence>
<dbReference type="PANTHER" id="PTHR33867">
    <property type="entry name" value="RIBOSOME MATURATION FACTOR RIMP"/>
    <property type="match status" value="1"/>
</dbReference>
<evidence type="ECO:0000256" key="1">
    <source>
        <dbReference type="ARBA" id="ARBA00022490"/>
    </source>
</evidence>
<dbReference type="InterPro" id="IPR035956">
    <property type="entry name" value="RimP_N_sf"/>
</dbReference>
<dbReference type="InterPro" id="IPR028989">
    <property type="entry name" value="RimP_N"/>
</dbReference>
<sequence>MSNLTPSLERRFTRETGQARAIADLAEPVLEQLGFRLVRVKMSGEGGSTVQVMAERPGDHMTVDDCAAISRELSQVLDAHDPLPGAYNLEVSSPGLDRPLVRPSDFETFLGQEAKVELSEAIDGRKRFRGVVDGAEEGEARLIVQFEKGGEAQVIGLPFSMIEEAKLVSDKDSLRDDLSRSKAH</sequence>
<dbReference type="Gene3D" id="2.30.30.180">
    <property type="entry name" value="Ribosome maturation factor RimP, C-terminal domain"/>
    <property type="match status" value="1"/>
</dbReference>
<evidence type="ECO:0000313" key="6">
    <source>
        <dbReference type="EMBL" id="ODA66363.1"/>
    </source>
</evidence>
<dbReference type="GO" id="GO:0006412">
    <property type="term" value="P:translation"/>
    <property type="evidence" value="ECO:0007669"/>
    <property type="project" value="TreeGrafter"/>
</dbReference>
<comment type="subcellular location">
    <subcellularLocation>
        <location evidence="3">Cytoplasm</location>
    </subcellularLocation>
</comment>
<dbReference type="GO" id="GO:0000028">
    <property type="term" value="P:ribosomal small subunit assembly"/>
    <property type="evidence" value="ECO:0007669"/>
    <property type="project" value="TreeGrafter"/>
</dbReference>
<evidence type="ECO:0000259" key="5">
    <source>
        <dbReference type="Pfam" id="PF17384"/>
    </source>
</evidence>
<dbReference type="InterPro" id="IPR036847">
    <property type="entry name" value="RimP_C_sf"/>
</dbReference>
<name>A0A1E2RVX2_9HYPH</name>
<dbReference type="PATRIC" id="fig|1177755.3.peg.2784"/>
<dbReference type="InterPro" id="IPR003728">
    <property type="entry name" value="Ribosome_maturation_RimP"/>
</dbReference>
<dbReference type="AlphaFoldDB" id="A0A1E2RVX2"/>
<dbReference type="Proteomes" id="UP000095087">
    <property type="component" value="Unassembled WGS sequence"/>
</dbReference>
<dbReference type="PANTHER" id="PTHR33867:SF1">
    <property type="entry name" value="RIBOSOME MATURATION FACTOR RIMP"/>
    <property type="match status" value="1"/>
</dbReference>
<dbReference type="SUPFAM" id="SSF75420">
    <property type="entry name" value="YhbC-like, N-terminal domain"/>
    <property type="match status" value="1"/>
</dbReference>
<evidence type="ECO:0000259" key="4">
    <source>
        <dbReference type="Pfam" id="PF02576"/>
    </source>
</evidence>
<feature type="domain" description="Ribosome maturation factor RimP C-terminal" evidence="5">
    <location>
        <begin position="100"/>
        <end position="168"/>
    </location>
</feature>
<dbReference type="EMBL" id="MASI01000008">
    <property type="protein sequence ID" value="ODA66363.1"/>
    <property type="molecule type" value="Genomic_DNA"/>
</dbReference>
<dbReference type="InterPro" id="IPR028998">
    <property type="entry name" value="RimP_C"/>
</dbReference>
<protein>
    <recommendedName>
        <fullName evidence="3">Ribosome maturation factor RimP</fullName>
    </recommendedName>
</protein>
<proteinExistence type="inferred from homology"/>
<organism evidence="6 7">
    <name type="scientific">Methyloligella halotolerans</name>
    <dbReference type="NCBI Taxonomy" id="1177755"/>
    <lineage>
        <taxon>Bacteria</taxon>
        <taxon>Pseudomonadati</taxon>
        <taxon>Pseudomonadota</taxon>
        <taxon>Alphaproteobacteria</taxon>
        <taxon>Hyphomicrobiales</taxon>
        <taxon>Hyphomicrobiaceae</taxon>
        <taxon>Methyloligella</taxon>
    </lineage>
</organism>
<reference evidence="6 7" key="1">
    <citation type="submission" date="2016-07" db="EMBL/GenBank/DDBJ databases">
        <title>Draft genome sequence of Methyloligella halotolerans C2T (VKM B-2706T=CCUG 61687T=DSM 25045T), a halotolerant polyhydroxybutyrate accumulating methylotroph.</title>
        <authorList>
            <person name="Vasilenko O.V."/>
            <person name="Doronina N.V."/>
            <person name="Poroshina M.N."/>
            <person name="Tarlachkov S.V."/>
            <person name="Trotsenko Y.A."/>
        </authorList>
    </citation>
    <scope>NUCLEOTIDE SEQUENCE [LARGE SCALE GENOMIC DNA]</scope>
    <source>
        <strain evidence="6 7">VKM B-2706</strain>
    </source>
</reference>
<keyword evidence="1 3" id="KW-0963">Cytoplasm</keyword>
<dbReference type="Gene3D" id="3.30.300.70">
    <property type="entry name" value="RimP-like superfamily, N-terminal"/>
    <property type="match status" value="1"/>
</dbReference>
<keyword evidence="2 3" id="KW-0690">Ribosome biogenesis</keyword>
<dbReference type="OrthoDB" id="9805006at2"/>
<comment type="similarity">
    <text evidence="3">Belongs to the RimP family.</text>
</comment>
<dbReference type="GO" id="GO:0005829">
    <property type="term" value="C:cytosol"/>
    <property type="evidence" value="ECO:0007669"/>
    <property type="project" value="TreeGrafter"/>
</dbReference>
<comment type="caution">
    <text evidence="6">The sequence shown here is derived from an EMBL/GenBank/DDBJ whole genome shotgun (WGS) entry which is preliminary data.</text>
</comment>
<comment type="function">
    <text evidence="3">Required for maturation of 30S ribosomal subunits.</text>
</comment>
<feature type="domain" description="Ribosome maturation factor RimP N-terminal" evidence="4">
    <location>
        <begin position="25"/>
        <end position="97"/>
    </location>
</feature>
<evidence type="ECO:0000313" key="7">
    <source>
        <dbReference type="Proteomes" id="UP000095087"/>
    </source>
</evidence>